<keyword evidence="3" id="KW-1185">Reference proteome</keyword>
<name>A0A8B6EFR9_MYTGA</name>
<dbReference type="Gene3D" id="1.10.150.130">
    <property type="match status" value="1"/>
</dbReference>
<comment type="caution">
    <text evidence="2">The sequence shown here is derived from an EMBL/GenBank/DDBJ whole genome shotgun (WGS) entry which is preliminary data.</text>
</comment>
<dbReference type="SUPFAM" id="SSF47823">
    <property type="entry name" value="lambda integrase-like, N-terminal domain"/>
    <property type="match status" value="1"/>
</dbReference>
<dbReference type="OrthoDB" id="6090063at2759"/>
<sequence>MAETVLVSRPSGPIKYLSSSSTCKSIPFVSNQGQGSLSKSGKTSSARLASLRVTLRKRGFSEGATKHLTKSVRDFTRIVYDAKWSIFTDWCSKREIDPFQVTVQQLAHFLVFLFES</sequence>
<evidence type="ECO:0000313" key="2">
    <source>
        <dbReference type="EMBL" id="VDI33865.1"/>
    </source>
</evidence>
<protein>
    <submittedName>
        <fullName evidence="2">Uncharacterized protein</fullName>
    </submittedName>
</protein>
<keyword evidence="1" id="KW-0238">DNA-binding</keyword>
<proteinExistence type="predicted"/>
<accession>A0A8B6EFR9</accession>
<dbReference type="InterPro" id="IPR010998">
    <property type="entry name" value="Integrase_recombinase_N"/>
</dbReference>
<evidence type="ECO:0000313" key="3">
    <source>
        <dbReference type="Proteomes" id="UP000596742"/>
    </source>
</evidence>
<evidence type="ECO:0000256" key="1">
    <source>
        <dbReference type="ARBA" id="ARBA00023125"/>
    </source>
</evidence>
<dbReference type="GO" id="GO:0003677">
    <property type="term" value="F:DNA binding"/>
    <property type="evidence" value="ECO:0007669"/>
    <property type="project" value="UniProtKB-KW"/>
</dbReference>
<organism evidence="2 3">
    <name type="scientific">Mytilus galloprovincialis</name>
    <name type="common">Mediterranean mussel</name>
    <dbReference type="NCBI Taxonomy" id="29158"/>
    <lineage>
        <taxon>Eukaryota</taxon>
        <taxon>Metazoa</taxon>
        <taxon>Spiralia</taxon>
        <taxon>Lophotrochozoa</taxon>
        <taxon>Mollusca</taxon>
        <taxon>Bivalvia</taxon>
        <taxon>Autobranchia</taxon>
        <taxon>Pteriomorphia</taxon>
        <taxon>Mytilida</taxon>
        <taxon>Mytiloidea</taxon>
        <taxon>Mytilidae</taxon>
        <taxon>Mytilinae</taxon>
        <taxon>Mytilus</taxon>
    </lineage>
</organism>
<dbReference type="EMBL" id="UYJE01005098">
    <property type="protein sequence ID" value="VDI33865.1"/>
    <property type="molecule type" value="Genomic_DNA"/>
</dbReference>
<reference evidence="2" key="1">
    <citation type="submission" date="2018-11" db="EMBL/GenBank/DDBJ databases">
        <authorList>
            <person name="Alioto T."/>
            <person name="Alioto T."/>
        </authorList>
    </citation>
    <scope>NUCLEOTIDE SEQUENCE</scope>
</reference>
<dbReference type="Proteomes" id="UP000596742">
    <property type="component" value="Unassembled WGS sequence"/>
</dbReference>
<dbReference type="AlphaFoldDB" id="A0A8B6EFR9"/>
<gene>
    <name evidence="2" type="ORF">MGAL_10B033414</name>
</gene>